<dbReference type="EMBL" id="CAAALY010122048">
    <property type="protein sequence ID" value="VEL31413.1"/>
    <property type="molecule type" value="Genomic_DNA"/>
</dbReference>
<dbReference type="Proteomes" id="UP000784294">
    <property type="component" value="Unassembled WGS sequence"/>
</dbReference>
<organism evidence="1 2">
    <name type="scientific">Protopolystoma xenopodis</name>
    <dbReference type="NCBI Taxonomy" id="117903"/>
    <lineage>
        <taxon>Eukaryota</taxon>
        <taxon>Metazoa</taxon>
        <taxon>Spiralia</taxon>
        <taxon>Lophotrochozoa</taxon>
        <taxon>Platyhelminthes</taxon>
        <taxon>Monogenea</taxon>
        <taxon>Polyopisthocotylea</taxon>
        <taxon>Polystomatidea</taxon>
        <taxon>Polystomatidae</taxon>
        <taxon>Protopolystoma</taxon>
    </lineage>
</organism>
<dbReference type="AlphaFoldDB" id="A0A3S5C2P5"/>
<protein>
    <submittedName>
        <fullName evidence="1">Uncharacterized protein</fullName>
    </submittedName>
</protein>
<gene>
    <name evidence="1" type="ORF">PXEA_LOCUS24853</name>
</gene>
<reference evidence="1" key="1">
    <citation type="submission" date="2018-11" db="EMBL/GenBank/DDBJ databases">
        <authorList>
            <consortium name="Pathogen Informatics"/>
        </authorList>
    </citation>
    <scope>NUCLEOTIDE SEQUENCE</scope>
</reference>
<evidence type="ECO:0000313" key="2">
    <source>
        <dbReference type="Proteomes" id="UP000784294"/>
    </source>
</evidence>
<sequence length="74" mass="7843">MRPFSVSVLSRALQTSHSPWDAADYSRGMFGPLCSGTCSSCECFLYTNVPVDSAFGKDNGANSFRDAPSSTGVP</sequence>
<proteinExistence type="predicted"/>
<comment type="caution">
    <text evidence="1">The sequence shown here is derived from an EMBL/GenBank/DDBJ whole genome shotgun (WGS) entry which is preliminary data.</text>
</comment>
<keyword evidence="2" id="KW-1185">Reference proteome</keyword>
<evidence type="ECO:0000313" key="1">
    <source>
        <dbReference type="EMBL" id="VEL31413.1"/>
    </source>
</evidence>
<accession>A0A3S5C2P5</accession>
<name>A0A3S5C2P5_9PLAT</name>